<evidence type="ECO:0000313" key="1">
    <source>
        <dbReference type="EMBL" id="CDW72552.1"/>
    </source>
</evidence>
<gene>
    <name evidence="1" type="primary">Contig4189.g4483</name>
    <name evidence="1" type="ORF">STYLEM_1514</name>
</gene>
<accession>A0A077ZRP5</accession>
<evidence type="ECO:0000313" key="2">
    <source>
        <dbReference type="Proteomes" id="UP000039865"/>
    </source>
</evidence>
<name>A0A077ZRP5_STYLE</name>
<proteinExistence type="predicted"/>
<sequence length="730" mass="85075">MSFCPILIELIEGYISEKHNKSKFLLQVWNKDKIKVYEKYLKDLIGMWDICFNYFVYTLIEEGSNPPVYIVDLSNQNMTVIVRNLNFDSSDAKSGRGLTTKTINARIVALSIHVSEQQDQAFIFETPDNQIEIYKILLELDSNYQLMEPSFQQLREVAPREIIFRDKIKIFKFVIQNGNMFGCVLRESGALDLYQNWIIVESIDNCKLIFQYLIENITKISLSMDSFFFKKYDGSIITFDHNGNKQISFDSARLIEEKEFNFDQVFLKIIQNIVKLYSGFSIIYQKGIGTLLVITHSNYISVYNMLQQKWFYHYRYEIEIICLFTHFDGKNNLQQGILCQNGDIFMGQTDKKIVLDNGIIKKSNTVPGKIIKWHADIQFNQTLYILVQDKNEYIFYALVRNTLRKLDVLQRVDSQSNLLQIQSDDKQKFLLLQNKNEIILYAQTISQPDNTVLLDKKKIIQTKDILIVGQIHSGCSYDLNQYLIIFDQQNMHLIKINEDDIAVTSFMNVNCVGIYSFNAQFNYALCQDGTGSLFPGLRQFNMDAIVSRKQLKMNLLKKIDVGALGLFVHGSQISRIAFMNSITNIVICPILHQNTHKYFGIKNLPDYKLFNVLNGKFLAVLKDLIYTWDIYTAKYISKVPITEISLEKYDIIGTNTLGRVLFQSKQEIKAKQSFEDQFYFDWQLKSNINNSKTYQQGTKKSYREFIYAEIESSSQLRIHLKFIHYSQDGQ</sequence>
<organism evidence="1 2">
    <name type="scientific">Stylonychia lemnae</name>
    <name type="common">Ciliate</name>
    <dbReference type="NCBI Taxonomy" id="5949"/>
    <lineage>
        <taxon>Eukaryota</taxon>
        <taxon>Sar</taxon>
        <taxon>Alveolata</taxon>
        <taxon>Ciliophora</taxon>
        <taxon>Intramacronucleata</taxon>
        <taxon>Spirotrichea</taxon>
        <taxon>Stichotrichia</taxon>
        <taxon>Sporadotrichida</taxon>
        <taxon>Oxytrichidae</taxon>
        <taxon>Stylonychinae</taxon>
        <taxon>Stylonychia</taxon>
    </lineage>
</organism>
<protein>
    <submittedName>
        <fullName evidence="1">Uncharacterized protein</fullName>
    </submittedName>
</protein>
<reference evidence="1 2" key="1">
    <citation type="submission" date="2014-06" db="EMBL/GenBank/DDBJ databases">
        <authorList>
            <person name="Swart Estienne"/>
        </authorList>
    </citation>
    <scope>NUCLEOTIDE SEQUENCE [LARGE SCALE GENOMIC DNA]</scope>
    <source>
        <strain evidence="1 2">130c</strain>
    </source>
</reference>
<dbReference type="Proteomes" id="UP000039865">
    <property type="component" value="Unassembled WGS sequence"/>
</dbReference>
<dbReference type="InParanoid" id="A0A077ZRP5"/>
<dbReference type="EMBL" id="CCKQ01001445">
    <property type="protein sequence ID" value="CDW72552.1"/>
    <property type="molecule type" value="Genomic_DNA"/>
</dbReference>
<dbReference type="AlphaFoldDB" id="A0A077ZRP5"/>
<keyword evidence="2" id="KW-1185">Reference proteome</keyword>